<comment type="caution">
    <text evidence="1">The sequence shown here is derived from an EMBL/GenBank/DDBJ whole genome shotgun (WGS) entry which is preliminary data.</text>
</comment>
<proteinExistence type="predicted"/>
<gene>
    <name evidence="1" type="ORF">S12H4_37062</name>
</gene>
<reference evidence="1" key="1">
    <citation type="journal article" date="2014" name="Front. Microbiol.">
        <title>High frequency of phylogenetically diverse reductive dehalogenase-homologous genes in deep subseafloor sedimentary metagenomes.</title>
        <authorList>
            <person name="Kawai M."/>
            <person name="Futagami T."/>
            <person name="Toyoda A."/>
            <person name="Takaki Y."/>
            <person name="Nishi S."/>
            <person name="Hori S."/>
            <person name="Arai W."/>
            <person name="Tsubouchi T."/>
            <person name="Morono Y."/>
            <person name="Uchiyama I."/>
            <person name="Ito T."/>
            <person name="Fujiyama A."/>
            <person name="Inagaki F."/>
            <person name="Takami H."/>
        </authorList>
    </citation>
    <scope>NUCLEOTIDE SEQUENCE</scope>
    <source>
        <strain evidence="1">Expedition CK06-06</strain>
    </source>
</reference>
<protein>
    <submittedName>
        <fullName evidence="1">Uncharacterized protein</fullName>
    </submittedName>
</protein>
<accession>X1U8M2</accession>
<organism evidence="1">
    <name type="scientific">marine sediment metagenome</name>
    <dbReference type="NCBI Taxonomy" id="412755"/>
    <lineage>
        <taxon>unclassified sequences</taxon>
        <taxon>metagenomes</taxon>
        <taxon>ecological metagenomes</taxon>
    </lineage>
</organism>
<dbReference type="EMBL" id="BARW01022154">
    <property type="protein sequence ID" value="GAI96205.1"/>
    <property type="molecule type" value="Genomic_DNA"/>
</dbReference>
<name>X1U8M2_9ZZZZ</name>
<sequence>MTPTEKSIIDKERKQVKAFLAAIRTENNAIAKRLASIIVIVGSTRASQLGIDLMITELEEKLGNK</sequence>
<dbReference type="AlphaFoldDB" id="X1U8M2"/>
<evidence type="ECO:0000313" key="1">
    <source>
        <dbReference type="EMBL" id="GAI96205.1"/>
    </source>
</evidence>